<dbReference type="RefSeq" id="WP_084578343.1">
    <property type="nucleotide sequence ID" value="NZ_CP155572.1"/>
</dbReference>
<dbReference type="AlphaFoldDB" id="A0A1W2EXY6"/>
<dbReference type="STRING" id="112901.SAMN04488500_1349"/>
<reference evidence="1 2" key="1">
    <citation type="submission" date="2017-04" db="EMBL/GenBank/DDBJ databases">
        <authorList>
            <person name="Afonso C.L."/>
            <person name="Miller P.J."/>
            <person name="Scott M.A."/>
            <person name="Spackman E."/>
            <person name="Goraichik I."/>
            <person name="Dimitrov K.M."/>
            <person name="Suarez D.L."/>
            <person name="Swayne D.E."/>
        </authorList>
    </citation>
    <scope>NUCLEOTIDE SEQUENCE [LARGE SCALE GENOMIC DNA]</scope>
    <source>
        <strain evidence="1 2">DSM 5090</strain>
    </source>
</reference>
<proteinExistence type="predicted"/>
<keyword evidence="2" id="KW-1185">Reference proteome</keyword>
<gene>
    <name evidence="1" type="ORF">SAMN04488500_1349</name>
</gene>
<name>A0A1W2EXY6_9FIRM</name>
<evidence type="ECO:0000313" key="1">
    <source>
        <dbReference type="EMBL" id="SMD14534.1"/>
    </source>
</evidence>
<dbReference type="Proteomes" id="UP000192738">
    <property type="component" value="Unassembled WGS sequence"/>
</dbReference>
<protein>
    <submittedName>
        <fullName evidence="1">Uncharacterized protein</fullName>
    </submittedName>
</protein>
<dbReference type="EMBL" id="FWXI01000034">
    <property type="protein sequence ID" value="SMD14534.1"/>
    <property type="molecule type" value="Genomic_DNA"/>
</dbReference>
<organism evidence="1 2">
    <name type="scientific">Sporomusa malonica</name>
    <dbReference type="NCBI Taxonomy" id="112901"/>
    <lineage>
        <taxon>Bacteria</taxon>
        <taxon>Bacillati</taxon>
        <taxon>Bacillota</taxon>
        <taxon>Negativicutes</taxon>
        <taxon>Selenomonadales</taxon>
        <taxon>Sporomusaceae</taxon>
        <taxon>Sporomusa</taxon>
    </lineage>
</organism>
<accession>A0A1W2EXY6</accession>
<sequence>MIFTFNARGNIFWEVMTDRFSLSPSDVYQEISHFFPVMKTMLRSKRINYDDLKNCLTPQLHKKELLLVFDSTKIDRSWYAQDVWDKILPLFTSDSSHSVLTGDYIDIISNQSLLHNILLEELEVIHECKFQHSSQFFCVYINNLADTVMDNIVNMLEGYEPFFGFVDMTFSSGLKEYISHILGSTFIKHKKKIIMSHGPDPDNIQNENFLGYAFEENGFECYSLPDIAYNTFLSYKIERNVIKGFERDNTFGLNTITADIHDLNDLNVLVEDKKLEYLLSEKTGKFKKANLIDITKDELELLIQEKIKENYLFNLVYLEQHHTYKFNLALEFEADDRDLKVKMILAFEYLSNEKLLRLITMY</sequence>
<evidence type="ECO:0000313" key="2">
    <source>
        <dbReference type="Proteomes" id="UP000192738"/>
    </source>
</evidence>